<protein>
    <submittedName>
        <fullName evidence="2">Uncharacterized protein</fullName>
    </submittedName>
</protein>
<sequence>MSLETVERLLRGPPGASVVWTRRNRWRMDRTRISGVGAPSEADRQLGLDPEFLQVQKWSVTTKERGLVRVLGGARQGVITGTSHTCRTLDSQTPAAPGGGRWLAADSPHSRL</sequence>
<evidence type="ECO:0000313" key="3">
    <source>
        <dbReference type="Proteomes" id="UP001345963"/>
    </source>
</evidence>
<comment type="caution">
    <text evidence="2">The sequence shown here is derived from an EMBL/GenBank/DDBJ whole genome shotgun (WGS) entry which is preliminary data.</text>
</comment>
<name>A0ABU7BGD3_9TELE</name>
<keyword evidence="3" id="KW-1185">Reference proteome</keyword>
<dbReference type="EMBL" id="JAHUTI010053083">
    <property type="protein sequence ID" value="MED6249732.1"/>
    <property type="molecule type" value="Genomic_DNA"/>
</dbReference>
<accession>A0ABU7BGD3</accession>
<feature type="compositionally biased region" description="Polar residues" evidence="1">
    <location>
        <begin position="85"/>
        <end position="94"/>
    </location>
</feature>
<feature type="region of interest" description="Disordered" evidence="1">
    <location>
        <begin position="85"/>
        <end position="112"/>
    </location>
</feature>
<gene>
    <name evidence="2" type="ORF">ATANTOWER_018781</name>
</gene>
<evidence type="ECO:0000313" key="2">
    <source>
        <dbReference type="EMBL" id="MED6249732.1"/>
    </source>
</evidence>
<proteinExistence type="predicted"/>
<evidence type="ECO:0000256" key="1">
    <source>
        <dbReference type="SAM" id="MobiDB-lite"/>
    </source>
</evidence>
<reference evidence="2 3" key="1">
    <citation type="submission" date="2021-07" db="EMBL/GenBank/DDBJ databases">
        <authorList>
            <person name="Palmer J.M."/>
        </authorList>
    </citation>
    <scope>NUCLEOTIDE SEQUENCE [LARGE SCALE GENOMIC DNA]</scope>
    <source>
        <strain evidence="2 3">AT_MEX2019</strain>
        <tissue evidence="2">Muscle</tissue>
    </source>
</reference>
<organism evidence="2 3">
    <name type="scientific">Ataeniobius toweri</name>
    <dbReference type="NCBI Taxonomy" id="208326"/>
    <lineage>
        <taxon>Eukaryota</taxon>
        <taxon>Metazoa</taxon>
        <taxon>Chordata</taxon>
        <taxon>Craniata</taxon>
        <taxon>Vertebrata</taxon>
        <taxon>Euteleostomi</taxon>
        <taxon>Actinopterygii</taxon>
        <taxon>Neopterygii</taxon>
        <taxon>Teleostei</taxon>
        <taxon>Neoteleostei</taxon>
        <taxon>Acanthomorphata</taxon>
        <taxon>Ovalentaria</taxon>
        <taxon>Atherinomorphae</taxon>
        <taxon>Cyprinodontiformes</taxon>
        <taxon>Goodeidae</taxon>
        <taxon>Ataeniobius</taxon>
    </lineage>
</organism>
<dbReference type="Proteomes" id="UP001345963">
    <property type="component" value="Unassembled WGS sequence"/>
</dbReference>